<feature type="region of interest" description="Disordered" evidence="1">
    <location>
        <begin position="168"/>
        <end position="189"/>
    </location>
</feature>
<protein>
    <submittedName>
        <fullName evidence="2">Uncharacterized protein</fullName>
    </submittedName>
</protein>
<proteinExistence type="predicted"/>
<dbReference type="EMBL" id="JAFHLR010000035">
    <property type="protein sequence ID" value="KAG5466185.1"/>
    <property type="molecule type" value="Genomic_DNA"/>
</dbReference>
<reference evidence="3" key="2">
    <citation type="journal article" date="2021" name="Sci. Data">
        <title>Chromosome-scale genome sequencing, assembly and annotation of six genomes from subfamily Leishmaniinae.</title>
        <authorList>
            <person name="Almutairi H."/>
            <person name="Urbaniak M.D."/>
            <person name="Bates M.D."/>
            <person name="Jariyapan N."/>
            <person name="Kwakye-Nuako G."/>
            <person name="Thomaz Soccol V."/>
            <person name="Al-Salem W.S."/>
            <person name="Dillon R.J."/>
            <person name="Bates P.A."/>
            <person name="Gatherer D."/>
        </authorList>
    </citation>
    <scope>NUCLEOTIDE SEQUENCE [LARGE SCALE GENOMIC DNA]</scope>
</reference>
<reference evidence="3" key="1">
    <citation type="journal article" date="2021" name="Microbiol. Resour. Announc.">
        <title>LGAAP: Leishmaniinae Genome Assembly and Annotation Pipeline.</title>
        <authorList>
            <person name="Almutairi H."/>
            <person name="Urbaniak M.D."/>
            <person name="Bates M.D."/>
            <person name="Jariyapan N."/>
            <person name="Kwakye-Nuako G."/>
            <person name="Thomaz-Soccol V."/>
            <person name="Al-Salem W.S."/>
            <person name="Dillon R.J."/>
            <person name="Bates P.A."/>
            <person name="Gatherer D."/>
        </authorList>
    </citation>
    <scope>NUCLEOTIDE SEQUENCE [LARGE SCALE GENOMIC DNA]</scope>
</reference>
<dbReference type="AlphaFoldDB" id="A0A836GIR9"/>
<dbReference type="SMR" id="A0A836GIR9"/>
<sequence>MNLRRRAVQWHPPYIVPVTHSRSISGAAASRRHASAEAPDLSSSPQVWESVVGAFYDEFLRYMQHRSSEVRLTHAAEAAMLHCLDEERANEALEVYEAVCRCGLIGLSSRVLGHSGCRTSAARTAPCTCVTQAYTSLDQLAHRALTRVPHRKLQHAMLTLLMAAELDTPSPPTDHGDARRADFSPGSSRDWNATSTDAYAALTAVAGEKGLSVETALLSQAGTPSAAEQARIRIQQRLHALHSTQQLRQPLGKECCLVEMLQICAPHAFGSRGANAAVKVTDEVEVGPLRTLSHIVLHHPFTHMQPSASRARQEIHWEEISSRVRVQALAPADVARLTKIEDAVSPYRVFCKNSLTFLARMVPNWDELLVRRVAETLVLPATAQSIFPESYQRLRSAAVQRRRPLARAALSTSGAAFGEPAVSRCCTAWTDAATHRLFGEESSDSHASPLRRVEHLVKRRVHHDVVVPDTSYALQHFQQLKQLAHHREVIVTHGVFLDLVAAASLPAHPTRFRARRILQDIMYATTTALTGRVSDAARGKLAEQAVAPASRRRQQQLQSGFTLLGLQDELALLERCPERFYLSELSSANSLSDWSLMGQWVSHDSTARVGDIGYGSHLSAVLVAKQLERMIAAHDRGEDFFANSAAAAPTSIHEGVDGLVQHILQGSSGVASPTAPSSWQPTGPLFKNRSRGLWTRMPIVVATTHETTRAAAFTVGLHMHPPAGLVL</sequence>
<dbReference type="GeneID" id="92357318"/>
<organism evidence="2 3">
    <name type="scientific">Leishmania orientalis</name>
    <dbReference type="NCBI Taxonomy" id="2249476"/>
    <lineage>
        <taxon>Eukaryota</taxon>
        <taxon>Discoba</taxon>
        <taxon>Euglenozoa</taxon>
        <taxon>Kinetoplastea</taxon>
        <taxon>Metakinetoplastina</taxon>
        <taxon>Trypanosomatida</taxon>
        <taxon>Trypanosomatidae</taxon>
        <taxon>Leishmaniinae</taxon>
        <taxon>Leishmania</taxon>
    </lineage>
</organism>
<accession>A0A836GIR9</accession>
<dbReference type="Proteomes" id="UP000674143">
    <property type="component" value="Unassembled WGS sequence"/>
</dbReference>
<name>A0A836GIR9_9TRYP</name>
<evidence type="ECO:0000256" key="1">
    <source>
        <dbReference type="SAM" id="MobiDB-lite"/>
    </source>
</evidence>
<dbReference type="RefSeq" id="XP_067059075.1">
    <property type="nucleotide sequence ID" value="XM_067203384.1"/>
</dbReference>
<keyword evidence="3" id="KW-1185">Reference proteome</keyword>
<evidence type="ECO:0000313" key="2">
    <source>
        <dbReference type="EMBL" id="KAG5466185.1"/>
    </source>
</evidence>
<evidence type="ECO:0000313" key="3">
    <source>
        <dbReference type="Proteomes" id="UP000674143"/>
    </source>
</evidence>
<dbReference type="KEGG" id="loi:92357318"/>
<comment type="caution">
    <text evidence="2">The sequence shown here is derived from an EMBL/GenBank/DDBJ whole genome shotgun (WGS) entry which is preliminary data.</text>
</comment>
<gene>
    <name evidence="2" type="ORF">LSCM4_01329</name>
</gene>